<organism evidence="3 4">
    <name type="scientific">Hyaloscypha bicolor E</name>
    <dbReference type="NCBI Taxonomy" id="1095630"/>
    <lineage>
        <taxon>Eukaryota</taxon>
        <taxon>Fungi</taxon>
        <taxon>Dikarya</taxon>
        <taxon>Ascomycota</taxon>
        <taxon>Pezizomycotina</taxon>
        <taxon>Leotiomycetes</taxon>
        <taxon>Helotiales</taxon>
        <taxon>Hyaloscyphaceae</taxon>
        <taxon>Hyaloscypha</taxon>
        <taxon>Hyaloscypha bicolor</taxon>
    </lineage>
</organism>
<feature type="coiled-coil region" evidence="1">
    <location>
        <begin position="14"/>
        <end position="55"/>
    </location>
</feature>
<protein>
    <submittedName>
        <fullName evidence="3">Uncharacterized protein</fullName>
    </submittedName>
</protein>
<evidence type="ECO:0000256" key="1">
    <source>
        <dbReference type="SAM" id="Coils"/>
    </source>
</evidence>
<dbReference type="Gene3D" id="1.20.5.340">
    <property type="match status" value="1"/>
</dbReference>
<accession>A0A2J6TKB3</accession>
<evidence type="ECO:0000313" key="3">
    <source>
        <dbReference type="EMBL" id="PMD63463.1"/>
    </source>
</evidence>
<keyword evidence="4" id="KW-1185">Reference proteome</keyword>
<dbReference type="Proteomes" id="UP000235371">
    <property type="component" value="Unassembled WGS sequence"/>
</dbReference>
<dbReference type="RefSeq" id="XP_024740367.1">
    <property type="nucleotide sequence ID" value="XM_024879615.1"/>
</dbReference>
<name>A0A2J6TKB3_9HELO</name>
<proteinExistence type="predicted"/>
<sequence length="162" mass="17996">MAANHDPNQMYDSIQALVEERDELKKANNKLRAENATLRAERNTLELENKGLSESWESTKLDYRVARDKLDKMEHICGLQSAKQVILWKFIERLQNGETGPPIGEDGFWRLRTGPMAPVSEASEPSSDQSYASTVGSKDSSETKLDPHAVGSVCGESNSTDL</sequence>
<evidence type="ECO:0000256" key="2">
    <source>
        <dbReference type="SAM" id="MobiDB-lite"/>
    </source>
</evidence>
<dbReference type="GeneID" id="36587692"/>
<dbReference type="AlphaFoldDB" id="A0A2J6TKB3"/>
<feature type="region of interest" description="Disordered" evidence="2">
    <location>
        <begin position="97"/>
        <end position="162"/>
    </location>
</feature>
<keyword evidence="1" id="KW-0175">Coiled coil</keyword>
<feature type="compositionally biased region" description="Polar residues" evidence="2">
    <location>
        <begin position="123"/>
        <end position="138"/>
    </location>
</feature>
<dbReference type="OrthoDB" id="3515818at2759"/>
<evidence type="ECO:0000313" key="4">
    <source>
        <dbReference type="Proteomes" id="UP000235371"/>
    </source>
</evidence>
<dbReference type="EMBL" id="KZ613780">
    <property type="protein sequence ID" value="PMD63463.1"/>
    <property type="molecule type" value="Genomic_DNA"/>
</dbReference>
<reference evidence="3 4" key="1">
    <citation type="submission" date="2016-04" db="EMBL/GenBank/DDBJ databases">
        <title>A degradative enzymes factory behind the ericoid mycorrhizal symbiosis.</title>
        <authorList>
            <consortium name="DOE Joint Genome Institute"/>
            <person name="Martino E."/>
            <person name="Morin E."/>
            <person name="Grelet G."/>
            <person name="Kuo A."/>
            <person name="Kohler A."/>
            <person name="Daghino S."/>
            <person name="Barry K."/>
            <person name="Choi C."/>
            <person name="Cichocki N."/>
            <person name="Clum A."/>
            <person name="Copeland A."/>
            <person name="Hainaut M."/>
            <person name="Haridas S."/>
            <person name="Labutti K."/>
            <person name="Lindquist E."/>
            <person name="Lipzen A."/>
            <person name="Khouja H.-R."/>
            <person name="Murat C."/>
            <person name="Ohm R."/>
            <person name="Olson A."/>
            <person name="Spatafora J."/>
            <person name="Veneault-Fourrey C."/>
            <person name="Henrissat B."/>
            <person name="Grigoriev I."/>
            <person name="Martin F."/>
            <person name="Perotto S."/>
        </authorList>
    </citation>
    <scope>NUCLEOTIDE SEQUENCE [LARGE SCALE GENOMIC DNA]</scope>
    <source>
        <strain evidence="3 4">E</strain>
    </source>
</reference>
<gene>
    <name evidence="3" type="ORF">K444DRAFT_609671</name>
</gene>
<dbReference type="InParanoid" id="A0A2J6TKB3"/>